<feature type="compositionally biased region" description="Acidic residues" evidence="1">
    <location>
        <begin position="118"/>
        <end position="131"/>
    </location>
</feature>
<dbReference type="Proteomes" id="UP000008744">
    <property type="component" value="Unassembled WGS sequence"/>
</dbReference>
<dbReference type="AlphaFoldDB" id="B4GFY0"/>
<name>B4GFY0_DROPE</name>
<evidence type="ECO:0000313" key="2">
    <source>
        <dbReference type="EMBL" id="EDW34515.1"/>
    </source>
</evidence>
<dbReference type="HOGENOM" id="CLU_130595_0_0_1"/>
<dbReference type="GO" id="GO:0030674">
    <property type="term" value="F:protein-macromolecule adaptor activity"/>
    <property type="evidence" value="ECO:0007669"/>
    <property type="project" value="EnsemblMetazoa"/>
</dbReference>
<sequence>MSSVENETMDYLKKTGVLPRLVNILKQVIKIKPQPVDPLMYILHQLNCPLIPQAQMKALERKVTRAHDELRYLRDLLINVGANDDLYDSETDEEEYVGSVEGQICDPKDLEDYGYVCEEDTGDETPDENETEASPFEKTQTLKHYIVQAAVAMTPVDQDAPAGSYEQPCSSSAICNESK</sequence>
<protein>
    <submittedName>
        <fullName evidence="2">GL22293</fullName>
    </submittedName>
</protein>
<gene>
    <name evidence="2" type="primary">Dper\GL22293</name>
    <name evidence="2" type="ORF">Dper_GL22293</name>
</gene>
<dbReference type="eggNOG" id="ENOG502TBEP">
    <property type="taxonomic scope" value="Eukaryota"/>
</dbReference>
<dbReference type="GO" id="GO:0019099">
    <property type="term" value="P:female germ-line sex determination"/>
    <property type="evidence" value="ECO:0007669"/>
    <property type="project" value="EnsemblMetazoa"/>
</dbReference>
<evidence type="ECO:0000256" key="1">
    <source>
        <dbReference type="SAM" id="MobiDB-lite"/>
    </source>
</evidence>
<dbReference type="KEGG" id="dpe:6591754"/>
<dbReference type="GO" id="GO:0005829">
    <property type="term" value="C:cytosol"/>
    <property type="evidence" value="ECO:0007669"/>
    <property type="project" value="EnsemblMetazoa"/>
</dbReference>
<dbReference type="OrthoDB" id="7869870at2759"/>
<feature type="region of interest" description="Disordered" evidence="1">
    <location>
        <begin position="118"/>
        <end position="139"/>
    </location>
</feature>
<accession>B4GFY0</accession>
<organism evidence="3">
    <name type="scientific">Drosophila persimilis</name>
    <name type="common">Fruit fly</name>
    <dbReference type="NCBI Taxonomy" id="7234"/>
    <lineage>
        <taxon>Eukaryota</taxon>
        <taxon>Metazoa</taxon>
        <taxon>Ecdysozoa</taxon>
        <taxon>Arthropoda</taxon>
        <taxon>Hexapoda</taxon>
        <taxon>Insecta</taxon>
        <taxon>Pterygota</taxon>
        <taxon>Neoptera</taxon>
        <taxon>Endopterygota</taxon>
        <taxon>Diptera</taxon>
        <taxon>Brachycera</taxon>
        <taxon>Muscomorpha</taxon>
        <taxon>Ephydroidea</taxon>
        <taxon>Drosophilidae</taxon>
        <taxon>Drosophila</taxon>
        <taxon>Sophophora</taxon>
    </lineage>
</organism>
<dbReference type="PhylomeDB" id="B4GFY0"/>
<proteinExistence type="predicted"/>
<keyword evidence="3" id="KW-1185">Reference proteome</keyword>
<feature type="region of interest" description="Disordered" evidence="1">
    <location>
        <begin position="158"/>
        <end position="179"/>
    </location>
</feature>
<evidence type="ECO:0000313" key="3">
    <source>
        <dbReference type="Proteomes" id="UP000008744"/>
    </source>
</evidence>
<reference evidence="2 3" key="1">
    <citation type="journal article" date="2007" name="Nature">
        <title>Evolution of genes and genomes on the Drosophila phylogeny.</title>
        <authorList>
            <consortium name="Drosophila 12 Genomes Consortium"/>
            <person name="Clark A.G."/>
            <person name="Eisen M.B."/>
            <person name="Smith D.R."/>
            <person name="Bergman C.M."/>
            <person name="Oliver B."/>
            <person name="Markow T.A."/>
            <person name="Kaufman T.C."/>
            <person name="Kellis M."/>
            <person name="Gelbart W."/>
            <person name="Iyer V.N."/>
            <person name="Pollard D.A."/>
            <person name="Sackton T.B."/>
            <person name="Larracuente A.M."/>
            <person name="Singh N.D."/>
            <person name="Abad J.P."/>
            <person name="Abt D.N."/>
            <person name="Adryan B."/>
            <person name="Aguade M."/>
            <person name="Akashi H."/>
            <person name="Anderson W.W."/>
            <person name="Aquadro C.F."/>
            <person name="Ardell D.H."/>
            <person name="Arguello R."/>
            <person name="Artieri C.G."/>
            <person name="Barbash D.A."/>
            <person name="Barker D."/>
            <person name="Barsanti P."/>
            <person name="Batterham P."/>
            <person name="Batzoglou S."/>
            <person name="Begun D."/>
            <person name="Bhutkar A."/>
            <person name="Blanco E."/>
            <person name="Bosak S.A."/>
            <person name="Bradley R.K."/>
            <person name="Brand A.D."/>
            <person name="Brent M.R."/>
            <person name="Brooks A.N."/>
            <person name="Brown R.H."/>
            <person name="Butlin R.K."/>
            <person name="Caggese C."/>
            <person name="Calvi B.R."/>
            <person name="Bernardo de Carvalho A."/>
            <person name="Caspi A."/>
            <person name="Castrezana S."/>
            <person name="Celniker S.E."/>
            <person name="Chang J.L."/>
            <person name="Chapple C."/>
            <person name="Chatterji S."/>
            <person name="Chinwalla A."/>
            <person name="Civetta A."/>
            <person name="Clifton S.W."/>
            <person name="Comeron J.M."/>
            <person name="Costello J.C."/>
            <person name="Coyne J.A."/>
            <person name="Daub J."/>
            <person name="David R.G."/>
            <person name="Delcher A.L."/>
            <person name="Delehaunty K."/>
            <person name="Do C.B."/>
            <person name="Ebling H."/>
            <person name="Edwards K."/>
            <person name="Eickbush T."/>
            <person name="Evans J.D."/>
            <person name="Filipski A."/>
            <person name="Findeiss S."/>
            <person name="Freyhult E."/>
            <person name="Fulton L."/>
            <person name="Fulton R."/>
            <person name="Garcia A.C."/>
            <person name="Gardiner A."/>
            <person name="Garfield D.A."/>
            <person name="Garvin B.E."/>
            <person name="Gibson G."/>
            <person name="Gilbert D."/>
            <person name="Gnerre S."/>
            <person name="Godfrey J."/>
            <person name="Good R."/>
            <person name="Gotea V."/>
            <person name="Gravely B."/>
            <person name="Greenberg A.J."/>
            <person name="Griffiths-Jones S."/>
            <person name="Gross S."/>
            <person name="Guigo R."/>
            <person name="Gustafson E.A."/>
            <person name="Haerty W."/>
            <person name="Hahn M.W."/>
            <person name="Halligan D.L."/>
            <person name="Halpern A.L."/>
            <person name="Halter G.M."/>
            <person name="Han M.V."/>
            <person name="Heger A."/>
            <person name="Hillier L."/>
            <person name="Hinrichs A.S."/>
            <person name="Holmes I."/>
            <person name="Hoskins R.A."/>
            <person name="Hubisz M.J."/>
            <person name="Hultmark D."/>
            <person name="Huntley M.A."/>
            <person name="Jaffe D.B."/>
            <person name="Jagadeeshan S."/>
            <person name="Jeck W.R."/>
            <person name="Johnson J."/>
            <person name="Jones C.D."/>
            <person name="Jordan W.C."/>
            <person name="Karpen G.H."/>
            <person name="Kataoka E."/>
            <person name="Keightley P.D."/>
            <person name="Kheradpour P."/>
            <person name="Kirkness E.F."/>
            <person name="Koerich L.B."/>
            <person name="Kristiansen K."/>
            <person name="Kudrna D."/>
            <person name="Kulathinal R.J."/>
            <person name="Kumar S."/>
            <person name="Kwok R."/>
            <person name="Lander E."/>
            <person name="Langley C.H."/>
            <person name="Lapoint R."/>
            <person name="Lazzaro B.P."/>
            <person name="Lee S.J."/>
            <person name="Levesque L."/>
            <person name="Li R."/>
            <person name="Lin C.F."/>
            <person name="Lin M.F."/>
            <person name="Lindblad-Toh K."/>
            <person name="Llopart A."/>
            <person name="Long M."/>
            <person name="Low L."/>
            <person name="Lozovsky E."/>
            <person name="Lu J."/>
            <person name="Luo M."/>
            <person name="Machado C.A."/>
            <person name="Makalowski W."/>
            <person name="Marzo M."/>
            <person name="Matsuda M."/>
            <person name="Matzkin L."/>
            <person name="McAllister B."/>
            <person name="McBride C.S."/>
            <person name="McKernan B."/>
            <person name="McKernan K."/>
            <person name="Mendez-Lago M."/>
            <person name="Minx P."/>
            <person name="Mollenhauer M.U."/>
            <person name="Montooth K."/>
            <person name="Mount S.M."/>
            <person name="Mu X."/>
            <person name="Myers E."/>
            <person name="Negre B."/>
            <person name="Newfeld S."/>
            <person name="Nielsen R."/>
            <person name="Noor M.A."/>
            <person name="O'Grady P."/>
            <person name="Pachter L."/>
            <person name="Papaceit M."/>
            <person name="Parisi M.J."/>
            <person name="Parisi M."/>
            <person name="Parts L."/>
            <person name="Pedersen J.S."/>
            <person name="Pesole G."/>
            <person name="Phillippy A.M."/>
            <person name="Ponting C.P."/>
            <person name="Pop M."/>
            <person name="Porcelli D."/>
            <person name="Powell J.R."/>
            <person name="Prohaska S."/>
            <person name="Pruitt K."/>
            <person name="Puig M."/>
            <person name="Quesneville H."/>
            <person name="Ram K.R."/>
            <person name="Rand D."/>
            <person name="Rasmussen M.D."/>
            <person name="Reed L.K."/>
            <person name="Reenan R."/>
            <person name="Reily A."/>
            <person name="Remington K.A."/>
            <person name="Rieger T.T."/>
            <person name="Ritchie M.G."/>
            <person name="Robin C."/>
            <person name="Rogers Y.H."/>
            <person name="Rohde C."/>
            <person name="Rozas J."/>
            <person name="Rubenfield M.J."/>
            <person name="Ruiz A."/>
            <person name="Russo S."/>
            <person name="Salzberg S.L."/>
            <person name="Sanchez-Gracia A."/>
            <person name="Saranga D.J."/>
            <person name="Sato H."/>
            <person name="Schaeffer S.W."/>
            <person name="Schatz M.C."/>
            <person name="Schlenke T."/>
            <person name="Schwartz R."/>
            <person name="Segarra C."/>
            <person name="Singh R.S."/>
            <person name="Sirot L."/>
            <person name="Sirota M."/>
            <person name="Sisneros N.B."/>
            <person name="Smith C.D."/>
            <person name="Smith T.F."/>
            <person name="Spieth J."/>
            <person name="Stage D.E."/>
            <person name="Stark A."/>
            <person name="Stephan W."/>
            <person name="Strausberg R.L."/>
            <person name="Strempel S."/>
            <person name="Sturgill D."/>
            <person name="Sutton G."/>
            <person name="Sutton G.G."/>
            <person name="Tao W."/>
            <person name="Teichmann S."/>
            <person name="Tobari Y.N."/>
            <person name="Tomimura Y."/>
            <person name="Tsolas J.M."/>
            <person name="Valente V.L."/>
            <person name="Venter E."/>
            <person name="Venter J.C."/>
            <person name="Vicario S."/>
            <person name="Vieira F.G."/>
            <person name="Vilella A.J."/>
            <person name="Villasante A."/>
            <person name="Walenz B."/>
            <person name="Wang J."/>
            <person name="Wasserman M."/>
            <person name="Watts T."/>
            <person name="Wilson D."/>
            <person name="Wilson R.K."/>
            <person name="Wing R.A."/>
            <person name="Wolfner M.F."/>
            <person name="Wong A."/>
            <person name="Wong G.K."/>
            <person name="Wu C.I."/>
            <person name="Wu G."/>
            <person name="Yamamoto D."/>
            <person name="Yang H.P."/>
            <person name="Yang S.P."/>
            <person name="Yorke J.A."/>
            <person name="Yoshida K."/>
            <person name="Zdobnov E."/>
            <person name="Zhang P."/>
            <person name="Zhang Y."/>
            <person name="Zimin A.V."/>
            <person name="Baldwin J."/>
            <person name="Abdouelleil A."/>
            <person name="Abdulkadir J."/>
            <person name="Abebe A."/>
            <person name="Abera B."/>
            <person name="Abreu J."/>
            <person name="Acer S.C."/>
            <person name="Aftuck L."/>
            <person name="Alexander A."/>
            <person name="An P."/>
            <person name="Anderson E."/>
            <person name="Anderson S."/>
            <person name="Arachi H."/>
            <person name="Azer M."/>
            <person name="Bachantsang P."/>
            <person name="Barry A."/>
            <person name="Bayul T."/>
            <person name="Berlin A."/>
            <person name="Bessette D."/>
            <person name="Bloom T."/>
            <person name="Blye J."/>
            <person name="Boguslavskiy L."/>
            <person name="Bonnet C."/>
            <person name="Boukhgalter B."/>
            <person name="Bourzgui I."/>
            <person name="Brown A."/>
            <person name="Cahill P."/>
            <person name="Channer S."/>
            <person name="Cheshatsang Y."/>
            <person name="Chuda L."/>
            <person name="Citroen M."/>
            <person name="Collymore A."/>
            <person name="Cooke P."/>
            <person name="Costello M."/>
            <person name="D'Aco K."/>
            <person name="Daza R."/>
            <person name="De Haan G."/>
            <person name="DeGray S."/>
            <person name="DeMaso C."/>
            <person name="Dhargay N."/>
            <person name="Dooley K."/>
            <person name="Dooley E."/>
            <person name="Doricent M."/>
            <person name="Dorje P."/>
            <person name="Dorjee K."/>
            <person name="Dupes A."/>
            <person name="Elong R."/>
            <person name="Falk J."/>
            <person name="Farina A."/>
            <person name="Faro S."/>
            <person name="Ferguson D."/>
            <person name="Fisher S."/>
            <person name="Foley C.D."/>
            <person name="Franke A."/>
            <person name="Friedrich D."/>
            <person name="Gadbois L."/>
            <person name="Gearin G."/>
            <person name="Gearin C.R."/>
            <person name="Giannoukos G."/>
            <person name="Goode T."/>
            <person name="Graham J."/>
            <person name="Grandbois E."/>
            <person name="Grewal S."/>
            <person name="Gyaltsen K."/>
            <person name="Hafez N."/>
            <person name="Hagos B."/>
            <person name="Hall J."/>
            <person name="Henson C."/>
            <person name="Hollinger A."/>
            <person name="Honan T."/>
            <person name="Huard M.D."/>
            <person name="Hughes L."/>
            <person name="Hurhula B."/>
            <person name="Husby M.E."/>
            <person name="Kamat A."/>
            <person name="Kanga B."/>
            <person name="Kashin S."/>
            <person name="Khazanovich D."/>
            <person name="Kisner P."/>
            <person name="Lance K."/>
            <person name="Lara M."/>
            <person name="Lee W."/>
            <person name="Lennon N."/>
            <person name="Letendre F."/>
            <person name="LeVine R."/>
            <person name="Lipovsky A."/>
            <person name="Liu X."/>
            <person name="Liu J."/>
            <person name="Liu S."/>
            <person name="Lokyitsang T."/>
            <person name="Lokyitsang Y."/>
            <person name="Lubonja R."/>
            <person name="Lui A."/>
            <person name="MacDonald P."/>
            <person name="Magnisalis V."/>
            <person name="Maru K."/>
            <person name="Matthews C."/>
            <person name="McCusker W."/>
            <person name="McDonough S."/>
            <person name="Mehta T."/>
            <person name="Meldrim J."/>
            <person name="Meneus L."/>
            <person name="Mihai O."/>
            <person name="Mihalev A."/>
            <person name="Mihova T."/>
            <person name="Mittelman R."/>
            <person name="Mlenga V."/>
            <person name="Montmayeur A."/>
            <person name="Mulrain L."/>
            <person name="Navidi A."/>
            <person name="Naylor J."/>
            <person name="Negash T."/>
            <person name="Nguyen T."/>
            <person name="Nguyen N."/>
            <person name="Nicol R."/>
            <person name="Norbu C."/>
            <person name="Norbu N."/>
            <person name="Novod N."/>
            <person name="O'Neill B."/>
            <person name="Osman S."/>
            <person name="Markiewicz E."/>
            <person name="Oyono O.L."/>
            <person name="Patti C."/>
            <person name="Phunkhang P."/>
            <person name="Pierre F."/>
            <person name="Priest M."/>
            <person name="Raghuraman S."/>
            <person name="Rege F."/>
            <person name="Reyes R."/>
            <person name="Rise C."/>
            <person name="Rogov P."/>
            <person name="Ross K."/>
            <person name="Ryan E."/>
            <person name="Settipalli S."/>
            <person name="Shea T."/>
            <person name="Sherpa N."/>
            <person name="Shi L."/>
            <person name="Shih D."/>
            <person name="Sparrow T."/>
            <person name="Spaulding J."/>
            <person name="Stalker J."/>
            <person name="Stange-Thomann N."/>
            <person name="Stavropoulos S."/>
            <person name="Stone C."/>
            <person name="Strader C."/>
            <person name="Tesfaye S."/>
            <person name="Thomson T."/>
            <person name="Thoulutsang Y."/>
            <person name="Thoulutsang D."/>
            <person name="Topham K."/>
            <person name="Topping I."/>
            <person name="Tsamla T."/>
            <person name="Vassiliev H."/>
            <person name="Vo A."/>
            <person name="Wangchuk T."/>
            <person name="Wangdi T."/>
            <person name="Weiand M."/>
            <person name="Wilkinson J."/>
            <person name="Wilson A."/>
            <person name="Yadav S."/>
            <person name="Young G."/>
            <person name="Yu Q."/>
            <person name="Zembek L."/>
            <person name="Zhong D."/>
            <person name="Zimmer A."/>
            <person name="Zwirko Z."/>
            <person name="Jaffe D.B."/>
            <person name="Alvarez P."/>
            <person name="Brockman W."/>
            <person name="Butler J."/>
            <person name="Chin C."/>
            <person name="Gnerre S."/>
            <person name="Grabherr M."/>
            <person name="Kleber M."/>
            <person name="Mauceli E."/>
            <person name="MacCallum I."/>
        </authorList>
    </citation>
    <scope>NUCLEOTIDE SEQUENCE [LARGE SCALE GENOMIC DNA]</scope>
    <source>
        <strain evidence="3">MSH-3 / Tucson 14011-0111.49</strain>
    </source>
</reference>
<dbReference type="STRING" id="7234.B4GFY0"/>
<feature type="compositionally biased region" description="Polar residues" evidence="1">
    <location>
        <begin position="167"/>
        <end position="179"/>
    </location>
</feature>
<dbReference type="OMA" id="GSYEQPC"/>
<dbReference type="EMBL" id="CH479182">
    <property type="protein sequence ID" value="EDW34515.1"/>
    <property type="molecule type" value="Genomic_DNA"/>
</dbReference>